<evidence type="ECO:0000313" key="2">
    <source>
        <dbReference type="Proteomes" id="UP000499080"/>
    </source>
</evidence>
<reference evidence="1 2" key="1">
    <citation type="journal article" date="2019" name="Sci. Rep.">
        <title>Orb-weaving spider Araneus ventricosus genome elucidates the spidroin gene catalogue.</title>
        <authorList>
            <person name="Kono N."/>
            <person name="Nakamura H."/>
            <person name="Ohtoshi R."/>
            <person name="Moran D.A.P."/>
            <person name="Shinohara A."/>
            <person name="Yoshida Y."/>
            <person name="Fujiwara M."/>
            <person name="Mori M."/>
            <person name="Tomita M."/>
            <person name="Arakawa K."/>
        </authorList>
    </citation>
    <scope>NUCLEOTIDE SEQUENCE [LARGE SCALE GENOMIC DNA]</scope>
</reference>
<name>A0A4Y2NXG9_ARAVE</name>
<keyword evidence="2" id="KW-1185">Reference proteome</keyword>
<sequence length="127" mass="14131">MQILLRLQEPLQCTLTTPEGAKNQLPQSQHRCRCRWPSGSPGPLSSACLAAAAEDDPRLPLAKSNAVALLIRKGKFPLSPHQGSNSFVIEFEFVEWSKLGYSAKITNSNFIDYAILSYWVTVKNKEL</sequence>
<evidence type="ECO:0000313" key="1">
    <source>
        <dbReference type="EMBL" id="GBN43399.1"/>
    </source>
</evidence>
<organism evidence="1 2">
    <name type="scientific">Araneus ventricosus</name>
    <name type="common">Orbweaver spider</name>
    <name type="synonym">Epeira ventricosa</name>
    <dbReference type="NCBI Taxonomy" id="182803"/>
    <lineage>
        <taxon>Eukaryota</taxon>
        <taxon>Metazoa</taxon>
        <taxon>Ecdysozoa</taxon>
        <taxon>Arthropoda</taxon>
        <taxon>Chelicerata</taxon>
        <taxon>Arachnida</taxon>
        <taxon>Araneae</taxon>
        <taxon>Araneomorphae</taxon>
        <taxon>Entelegynae</taxon>
        <taxon>Araneoidea</taxon>
        <taxon>Araneidae</taxon>
        <taxon>Araneus</taxon>
    </lineage>
</organism>
<accession>A0A4Y2NXG9</accession>
<proteinExistence type="predicted"/>
<dbReference type="EMBL" id="BGPR01009966">
    <property type="protein sequence ID" value="GBN43399.1"/>
    <property type="molecule type" value="Genomic_DNA"/>
</dbReference>
<dbReference type="AlphaFoldDB" id="A0A4Y2NXG9"/>
<gene>
    <name evidence="1" type="ORF">AVEN_191330_1</name>
</gene>
<dbReference type="Proteomes" id="UP000499080">
    <property type="component" value="Unassembled WGS sequence"/>
</dbReference>
<protein>
    <submittedName>
        <fullName evidence="1">Uncharacterized protein</fullName>
    </submittedName>
</protein>
<comment type="caution">
    <text evidence="1">The sequence shown here is derived from an EMBL/GenBank/DDBJ whole genome shotgun (WGS) entry which is preliminary data.</text>
</comment>